<dbReference type="InterPro" id="IPR002364">
    <property type="entry name" value="Quin_OxRdtase/zeta-crystal_CS"/>
</dbReference>
<proteinExistence type="predicted"/>
<reference evidence="3 4" key="1">
    <citation type="submission" date="2020-07" db="EMBL/GenBank/DDBJ databases">
        <authorList>
            <person name="Zhuang K."/>
            <person name="Ran Y."/>
        </authorList>
    </citation>
    <scope>NUCLEOTIDE SEQUENCE [LARGE SCALE GENOMIC DNA]</scope>
    <source>
        <strain evidence="3 4">WCH-YHL-001</strain>
    </source>
</reference>
<dbReference type="InterPro" id="IPR013154">
    <property type="entry name" value="ADH-like_N"/>
</dbReference>
<name>A0A7D6VKN5_9NOCA</name>
<dbReference type="Gene3D" id="3.90.180.10">
    <property type="entry name" value="Medium-chain alcohol dehydrogenases, catalytic domain"/>
    <property type="match status" value="1"/>
</dbReference>
<dbReference type="InterPro" id="IPR020843">
    <property type="entry name" value="ER"/>
</dbReference>
<dbReference type="AlphaFoldDB" id="A0A7D6VKN5"/>
<gene>
    <name evidence="3" type="ORF">H0264_05270</name>
</gene>
<dbReference type="PANTHER" id="PTHR11695:SF294">
    <property type="entry name" value="RETICULON-4-INTERACTING PROTEIN 1, MITOCHONDRIAL"/>
    <property type="match status" value="1"/>
</dbReference>
<dbReference type="SUPFAM" id="SSF50129">
    <property type="entry name" value="GroES-like"/>
    <property type="match status" value="1"/>
</dbReference>
<dbReference type="InterPro" id="IPR036291">
    <property type="entry name" value="NAD(P)-bd_dom_sf"/>
</dbReference>
<keyword evidence="1" id="KW-0560">Oxidoreductase</keyword>
<dbReference type="CDD" id="cd05289">
    <property type="entry name" value="MDR_like_2"/>
    <property type="match status" value="1"/>
</dbReference>
<organism evidence="3 4">
    <name type="scientific">Nocardia huaxiensis</name>
    <dbReference type="NCBI Taxonomy" id="2755382"/>
    <lineage>
        <taxon>Bacteria</taxon>
        <taxon>Bacillati</taxon>
        <taxon>Actinomycetota</taxon>
        <taxon>Actinomycetes</taxon>
        <taxon>Mycobacteriales</taxon>
        <taxon>Nocardiaceae</taxon>
        <taxon>Nocardia</taxon>
    </lineage>
</organism>
<dbReference type="GO" id="GO:0016491">
    <property type="term" value="F:oxidoreductase activity"/>
    <property type="evidence" value="ECO:0007669"/>
    <property type="project" value="UniProtKB-KW"/>
</dbReference>
<dbReference type="GO" id="GO:0008270">
    <property type="term" value="F:zinc ion binding"/>
    <property type="evidence" value="ECO:0007669"/>
    <property type="project" value="InterPro"/>
</dbReference>
<protein>
    <submittedName>
        <fullName evidence="3">NADP-dependent oxidoreductase</fullName>
    </submittedName>
</protein>
<dbReference type="Gene3D" id="3.40.50.720">
    <property type="entry name" value="NAD(P)-binding Rossmann-like Domain"/>
    <property type="match status" value="1"/>
</dbReference>
<accession>A0A7D6VKN5</accession>
<dbReference type="InterPro" id="IPR050700">
    <property type="entry name" value="YIM1/Zinc_Alcohol_DH_Fams"/>
</dbReference>
<dbReference type="EMBL" id="CP059399">
    <property type="protein sequence ID" value="QLY31730.1"/>
    <property type="molecule type" value="Genomic_DNA"/>
</dbReference>
<dbReference type="SUPFAM" id="SSF51735">
    <property type="entry name" value="NAD(P)-binding Rossmann-fold domains"/>
    <property type="match status" value="1"/>
</dbReference>
<evidence type="ECO:0000256" key="1">
    <source>
        <dbReference type="ARBA" id="ARBA00023002"/>
    </source>
</evidence>
<evidence type="ECO:0000313" key="4">
    <source>
        <dbReference type="Proteomes" id="UP000515512"/>
    </source>
</evidence>
<feature type="domain" description="Enoyl reductase (ER)" evidence="2">
    <location>
        <begin position="10"/>
        <end position="323"/>
    </location>
</feature>
<sequence>MRITIQEDFGGTEVLEVREVSRPEPGPGQVLIALGASGVNPLDAVVRAGSYQPRDGAGGEAVDLRESGFAAQPFTLGWDVAGTVIDVGPGVSVFQPSDEVFGLLAFPELASAHADYVLASPNELVHIPDSLTMQQAGALPLVGLTAWQALVGIANITAGQRVLVHAAAGGVGHIAVQIAKARGAYVIGTASAANREFVLELGADEVIDYRATEFEKVVDPVDVVFDLVGGAYAERSLAILKPDGHLIAAVGVYLGITPERATQAGVRFGYVDVRPSAADLTELVRLAEAGALTVRVAHAIPLADIAKAHELVEGAHVAGKVVVVP</sequence>
<dbReference type="KEGG" id="nhu:H0264_05270"/>
<dbReference type="Proteomes" id="UP000515512">
    <property type="component" value="Chromosome"/>
</dbReference>
<evidence type="ECO:0000259" key="2">
    <source>
        <dbReference type="SMART" id="SM00829"/>
    </source>
</evidence>
<dbReference type="SMART" id="SM00829">
    <property type="entry name" value="PKS_ER"/>
    <property type="match status" value="1"/>
</dbReference>
<keyword evidence="4" id="KW-1185">Reference proteome</keyword>
<dbReference type="PANTHER" id="PTHR11695">
    <property type="entry name" value="ALCOHOL DEHYDROGENASE RELATED"/>
    <property type="match status" value="1"/>
</dbReference>
<dbReference type="Pfam" id="PF08240">
    <property type="entry name" value="ADH_N"/>
    <property type="match status" value="1"/>
</dbReference>
<dbReference type="InterPro" id="IPR011032">
    <property type="entry name" value="GroES-like_sf"/>
</dbReference>
<dbReference type="Pfam" id="PF13602">
    <property type="entry name" value="ADH_zinc_N_2"/>
    <property type="match status" value="1"/>
</dbReference>
<dbReference type="PROSITE" id="PS01162">
    <property type="entry name" value="QOR_ZETA_CRYSTAL"/>
    <property type="match status" value="1"/>
</dbReference>
<evidence type="ECO:0000313" key="3">
    <source>
        <dbReference type="EMBL" id="QLY31730.1"/>
    </source>
</evidence>